<proteinExistence type="predicted"/>
<reference evidence="1 2" key="1">
    <citation type="submission" date="2015-04" db="EMBL/GenBank/DDBJ databases">
        <authorList>
            <person name="Syromyatnikov M.Y."/>
            <person name="Popov V.N."/>
        </authorList>
    </citation>
    <scope>NUCLEOTIDE SEQUENCE [LARGE SCALE GENOMIC DNA]</scope>
</reference>
<organism evidence="1 2">
    <name type="scientific">Clunio marinus</name>
    <dbReference type="NCBI Taxonomy" id="568069"/>
    <lineage>
        <taxon>Eukaryota</taxon>
        <taxon>Metazoa</taxon>
        <taxon>Ecdysozoa</taxon>
        <taxon>Arthropoda</taxon>
        <taxon>Hexapoda</taxon>
        <taxon>Insecta</taxon>
        <taxon>Pterygota</taxon>
        <taxon>Neoptera</taxon>
        <taxon>Endopterygota</taxon>
        <taxon>Diptera</taxon>
        <taxon>Nematocera</taxon>
        <taxon>Chironomoidea</taxon>
        <taxon>Chironomidae</taxon>
        <taxon>Clunio</taxon>
    </lineage>
</organism>
<keyword evidence="2" id="KW-1185">Reference proteome</keyword>
<evidence type="ECO:0000313" key="2">
    <source>
        <dbReference type="Proteomes" id="UP000183832"/>
    </source>
</evidence>
<dbReference type="Proteomes" id="UP000183832">
    <property type="component" value="Unassembled WGS sequence"/>
</dbReference>
<evidence type="ECO:0000313" key="1">
    <source>
        <dbReference type="EMBL" id="CRL04006.1"/>
    </source>
</evidence>
<protein>
    <submittedName>
        <fullName evidence="1">CLUMA_CG017124, isoform A</fullName>
    </submittedName>
</protein>
<name>A0A1J1IXX7_9DIPT</name>
<gene>
    <name evidence="1" type="ORF">CLUMA_CG017124</name>
</gene>
<dbReference type="EMBL" id="CVRI01000061">
    <property type="protein sequence ID" value="CRL04006.1"/>
    <property type="molecule type" value="Genomic_DNA"/>
</dbReference>
<sequence>MFDMWSSVTSKLEAQTQIQTNIQQTQLQNSSSGSIKVMRVVFYCKSPLMSPKVWPITSISHKSST</sequence>
<accession>A0A1J1IXX7</accession>
<dbReference type="AlphaFoldDB" id="A0A1J1IXX7"/>